<dbReference type="EMBL" id="WOCD01000003">
    <property type="protein sequence ID" value="MUH72085.1"/>
    <property type="molecule type" value="Genomic_DNA"/>
</dbReference>
<dbReference type="AlphaFoldDB" id="A0A6N8F697"/>
<protein>
    <submittedName>
        <fullName evidence="2">DUF2431 domain-containing protein</fullName>
    </submittedName>
</protein>
<dbReference type="RefSeq" id="WP_155695288.1">
    <property type="nucleotide sequence ID" value="NZ_WOCD01000003.1"/>
</dbReference>
<gene>
    <name evidence="2" type="ORF">GNP35_06055</name>
</gene>
<comment type="caution">
    <text evidence="2">The sequence shown here is derived from an EMBL/GenBank/DDBJ whole genome shotgun (WGS) entry which is preliminary data.</text>
</comment>
<accession>A0A6N8F697</accession>
<evidence type="ECO:0000313" key="3">
    <source>
        <dbReference type="Proteomes" id="UP000439994"/>
    </source>
</evidence>
<dbReference type="Pfam" id="PF10354">
    <property type="entry name" value="BMT5-like"/>
    <property type="match status" value="1"/>
</dbReference>
<evidence type="ECO:0000259" key="1">
    <source>
        <dbReference type="Pfam" id="PF10354"/>
    </source>
</evidence>
<dbReference type="GO" id="GO:0070475">
    <property type="term" value="P:rRNA base methylation"/>
    <property type="evidence" value="ECO:0007669"/>
    <property type="project" value="InterPro"/>
</dbReference>
<sequence>MYLPKNCRVITVGDGDLSFSRALLAHVSPNNLIASTYDSESVLRNKYKHNALDDLLNAGVAVFHDIDITNLESVKQLPQEQADIVIFNHPLVPTQKTYAQYQKERNKTANLLNRNLLYHFIKHSFDVLLSSSGERLCYITTKSVKPYSHWHIETSLTPLVLTPLVLTPLVTASSDSKNSVEFLGSEAFNVSLFKNYLIRNVDRDKCVKHEASDIYVYSDNNEHNIKSRLTSFQYDQEGYCPLCRKGPFANQADWELHKNTRIHKAQWQYHLDWQQHKSDL</sequence>
<name>A0A6N8F697_9GAMM</name>
<keyword evidence="3" id="KW-1185">Reference proteome</keyword>
<reference evidence="2 3" key="1">
    <citation type="submission" date="2019-11" db="EMBL/GenBank/DDBJ databases">
        <title>P. haliotis isolates from Z. marina roots.</title>
        <authorList>
            <person name="Cohen M."/>
            <person name="Jospin G."/>
            <person name="Eisen J.A."/>
            <person name="Coil D.A."/>
        </authorList>
    </citation>
    <scope>NUCLEOTIDE SEQUENCE [LARGE SCALE GENOMIC DNA]</scope>
    <source>
        <strain evidence="2 3">UCD-MCMsp1aY</strain>
    </source>
</reference>
<dbReference type="Proteomes" id="UP000439994">
    <property type="component" value="Unassembled WGS sequence"/>
</dbReference>
<proteinExistence type="predicted"/>
<organism evidence="2 3">
    <name type="scientific">Psychrosphaera haliotis</name>
    <dbReference type="NCBI Taxonomy" id="555083"/>
    <lineage>
        <taxon>Bacteria</taxon>
        <taxon>Pseudomonadati</taxon>
        <taxon>Pseudomonadota</taxon>
        <taxon>Gammaproteobacteria</taxon>
        <taxon>Alteromonadales</taxon>
        <taxon>Pseudoalteromonadaceae</taxon>
        <taxon>Psychrosphaera</taxon>
    </lineage>
</organism>
<feature type="domain" description="25S rRNA (uridine-N(3))-methyltransferase BMT5-like" evidence="1">
    <location>
        <begin position="11"/>
        <end position="154"/>
    </location>
</feature>
<dbReference type="GO" id="GO:0070042">
    <property type="term" value="F:rRNA (uridine-N3-)-methyltransferase activity"/>
    <property type="evidence" value="ECO:0007669"/>
    <property type="project" value="InterPro"/>
</dbReference>
<dbReference type="InterPro" id="IPR019446">
    <property type="entry name" value="BMT5-like"/>
</dbReference>
<evidence type="ECO:0000313" key="2">
    <source>
        <dbReference type="EMBL" id="MUH72085.1"/>
    </source>
</evidence>
<dbReference type="OrthoDB" id="6116173at2"/>